<comment type="caution">
    <text evidence="2">The sequence shown here is derived from an EMBL/GenBank/DDBJ whole genome shotgun (WGS) entry which is preliminary data.</text>
</comment>
<organism evidence="2 3">
    <name type="scientific">Fusarium tricinctum</name>
    <dbReference type="NCBI Taxonomy" id="61284"/>
    <lineage>
        <taxon>Eukaryota</taxon>
        <taxon>Fungi</taxon>
        <taxon>Dikarya</taxon>
        <taxon>Ascomycota</taxon>
        <taxon>Pezizomycotina</taxon>
        <taxon>Sordariomycetes</taxon>
        <taxon>Hypocreomycetidae</taxon>
        <taxon>Hypocreales</taxon>
        <taxon>Nectriaceae</taxon>
        <taxon>Fusarium</taxon>
        <taxon>Fusarium tricinctum species complex</taxon>
    </lineage>
</organism>
<dbReference type="CDD" id="cd18186">
    <property type="entry name" value="BTB_POZ_ZBTB_KLHL-like"/>
    <property type="match status" value="1"/>
</dbReference>
<dbReference type="Proteomes" id="UP000813427">
    <property type="component" value="Unassembled WGS sequence"/>
</dbReference>
<dbReference type="PANTHER" id="PTHR47843:SF5">
    <property type="entry name" value="BTB_POZ DOMAIN PROTEIN"/>
    <property type="match status" value="1"/>
</dbReference>
<reference evidence="2" key="1">
    <citation type="journal article" date="2021" name="Nat. Commun.">
        <title>Genetic determinants of endophytism in the Arabidopsis root mycobiome.</title>
        <authorList>
            <person name="Mesny F."/>
            <person name="Miyauchi S."/>
            <person name="Thiergart T."/>
            <person name="Pickel B."/>
            <person name="Atanasova L."/>
            <person name="Karlsson M."/>
            <person name="Huettel B."/>
            <person name="Barry K.W."/>
            <person name="Haridas S."/>
            <person name="Chen C."/>
            <person name="Bauer D."/>
            <person name="Andreopoulos W."/>
            <person name="Pangilinan J."/>
            <person name="LaButti K."/>
            <person name="Riley R."/>
            <person name="Lipzen A."/>
            <person name="Clum A."/>
            <person name="Drula E."/>
            <person name="Henrissat B."/>
            <person name="Kohler A."/>
            <person name="Grigoriev I.V."/>
            <person name="Martin F.M."/>
            <person name="Hacquard S."/>
        </authorList>
    </citation>
    <scope>NUCLEOTIDE SEQUENCE</scope>
    <source>
        <strain evidence="2">MPI-SDFR-AT-0068</strain>
    </source>
</reference>
<dbReference type="PANTHER" id="PTHR47843">
    <property type="entry name" value="BTB DOMAIN-CONTAINING PROTEIN-RELATED"/>
    <property type="match status" value="1"/>
</dbReference>
<name>A0A8K0WGQ6_9HYPO</name>
<dbReference type="PROSITE" id="PS50097">
    <property type="entry name" value="BTB"/>
    <property type="match status" value="1"/>
</dbReference>
<evidence type="ECO:0000313" key="2">
    <source>
        <dbReference type="EMBL" id="KAH7258051.1"/>
    </source>
</evidence>
<dbReference type="InterPro" id="IPR011333">
    <property type="entry name" value="SKP1/BTB/POZ_sf"/>
</dbReference>
<dbReference type="Pfam" id="PF00651">
    <property type="entry name" value="BTB"/>
    <property type="match status" value="1"/>
</dbReference>
<protein>
    <recommendedName>
        <fullName evidence="1">BTB domain-containing protein</fullName>
    </recommendedName>
</protein>
<dbReference type="SUPFAM" id="SSF54695">
    <property type="entry name" value="POZ domain"/>
    <property type="match status" value="1"/>
</dbReference>
<accession>A0A8K0WGQ6</accession>
<dbReference type="Gene3D" id="3.30.710.10">
    <property type="entry name" value="Potassium Channel Kv1.1, Chain A"/>
    <property type="match status" value="1"/>
</dbReference>
<keyword evidence="3" id="KW-1185">Reference proteome</keyword>
<evidence type="ECO:0000259" key="1">
    <source>
        <dbReference type="PROSITE" id="PS50097"/>
    </source>
</evidence>
<proteinExistence type="predicted"/>
<dbReference type="InterPro" id="IPR000210">
    <property type="entry name" value="BTB/POZ_dom"/>
</dbReference>
<dbReference type="OrthoDB" id="6359816at2759"/>
<dbReference type="AlphaFoldDB" id="A0A8K0WGQ6"/>
<feature type="domain" description="BTB" evidence="1">
    <location>
        <begin position="37"/>
        <end position="88"/>
    </location>
</feature>
<dbReference type="SMART" id="SM00225">
    <property type="entry name" value="BTB"/>
    <property type="match status" value="1"/>
</dbReference>
<dbReference type="EMBL" id="JAGPXF010000002">
    <property type="protein sequence ID" value="KAH7258051.1"/>
    <property type="molecule type" value="Genomic_DNA"/>
</dbReference>
<gene>
    <name evidence="2" type="ORF">BKA59DRAFT_491472</name>
</gene>
<sequence length="245" mass="27948">MAVAKTDMEEVPEPPQDFETESFDISLKNYFNNDNLSDAVVRCEGSEFKVHRLILSCHSKYFAKQLEGSWKESLERAIDIRDFDPTVFYYTNVSGVSAMVFDAQVYQIADKYGVHALKTYAKNKFGTAIKAGWSKDDFPVAINVVYTTTPLNDRGLRDLAVERSHMNLDELTSRADFCEILRTTPDFAADLVPFVCDHSSRDVNSYKCPGCNGIFKFDDPGSLTRYCPRCGRKSCEWDEYRQAKR</sequence>
<evidence type="ECO:0000313" key="3">
    <source>
        <dbReference type="Proteomes" id="UP000813427"/>
    </source>
</evidence>